<reference evidence="1" key="1">
    <citation type="journal article" date="2014" name="Int. J. Syst. Evol. Microbiol.">
        <title>Complete genome sequence of Corynebacterium casei LMG S-19264T (=DSM 44701T), isolated from a smear-ripened cheese.</title>
        <authorList>
            <consortium name="US DOE Joint Genome Institute (JGI-PGF)"/>
            <person name="Walter F."/>
            <person name="Albersmeier A."/>
            <person name="Kalinowski J."/>
            <person name="Ruckert C."/>
        </authorList>
    </citation>
    <scope>NUCLEOTIDE SEQUENCE</scope>
    <source>
        <strain evidence="1">CGMCC 1.12195</strain>
    </source>
</reference>
<evidence type="ECO:0000313" key="2">
    <source>
        <dbReference type="Proteomes" id="UP000660862"/>
    </source>
</evidence>
<dbReference type="Proteomes" id="UP000660862">
    <property type="component" value="Unassembled WGS sequence"/>
</dbReference>
<protein>
    <submittedName>
        <fullName evidence="1">Uncharacterized protein</fullName>
    </submittedName>
</protein>
<organism evidence="1 2">
    <name type="scientific">Parapedobacter pyrenivorans</name>
    <dbReference type="NCBI Taxonomy" id="1305674"/>
    <lineage>
        <taxon>Bacteria</taxon>
        <taxon>Pseudomonadati</taxon>
        <taxon>Bacteroidota</taxon>
        <taxon>Sphingobacteriia</taxon>
        <taxon>Sphingobacteriales</taxon>
        <taxon>Sphingobacteriaceae</taxon>
        <taxon>Parapedobacter</taxon>
    </lineage>
</organism>
<reference evidence="1" key="2">
    <citation type="submission" date="2020-09" db="EMBL/GenBank/DDBJ databases">
        <authorList>
            <person name="Sun Q."/>
            <person name="Zhou Y."/>
        </authorList>
    </citation>
    <scope>NUCLEOTIDE SEQUENCE</scope>
    <source>
        <strain evidence="1">CGMCC 1.12195</strain>
    </source>
</reference>
<comment type="caution">
    <text evidence="1">The sequence shown here is derived from an EMBL/GenBank/DDBJ whole genome shotgun (WGS) entry which is preliminary data.</text>
</comment>
<keyword evidence="2" id="KW-1185">Reference proteome</keyword>
<name>A0A917HJP2_9SPHI</name>
<dbReference type="Pfam" id="PF19781">
    <property type="entry name" value="DUF6266"/>
    <property type="match status" value="1"/>
</dbReference>
<gene>
    <name evidence="1" type="ORF">GCM10007415_12150</name>
</gene>
<evidence type="ECO:0000313" key="1">
    <source>
        <dbReference type="EMBL" id="GGG81143.1"/>
    </source>
</evidence>
<accession>A0A917HJP2</accession>
<dbReference type="InterPro" id="IPR046233">
    <property type="entry name" value="DUF6266"/>
</dbReference>
<proteinExistence type="predicted"/>
<dbReference type="EMBL" id="BMER01000001">
    <property type="protein sequence ID" value="GGG81143.1"/>
    <property type="molecule type" value="Genomic_DNA"/>
</dbReference>
<dbReference type="AlphaFoldDB" id="A0A917HJP2"/>
<dbReference type="RefSeq" id="WP_188505002.1">
    <property type="nucleotide sequence ID" value="NZ_BMER01000001.1"/>
</dbReference>
<sequence>MAILRNGPNGGFSGKVGSVVGYKWKGKDVIRGLPRKNNQPRSEARLANEQAMKLIMGALAPLKVFIRAGFRNAVESLDMTAFNLALSLNKKQAIKGEYPNLEIEWSKFRISQGELPGLEDVTAAWGDNGLTLSWRDNTGAANAYRTDSLSVVVYSQKTELWYNFLNHTSRNAQQCDLPAHEKWIGSEVEVFLSLVSFGGGLVSDSMHIHVPAIST</sequence>